<dbReference type="EMBL" id="NPIC01000001">
    <property type="protein sequence ID" value="RDL40117.1"/>
    <property type="molecule type" value="Genomic_DNA"/>
</dbReference>
<reference evidence="3 4" key="1">
    <citation type="journal article" date="2018" name="IMA Fungus">
        <title>IMA Genome-F 9: Draft genome sequence of Annulohypoxylon stygium, Aspergillus mulundensis, Berkeleyomyces basicola (syn. Thielaviopsis basicola), Ceratocystis smalleyi, two Cercospora beticola strains, Coleophoma cylindrospora, Fusarium fracticaudum, Phialophora cf. hyalina, and Morchella septimelata.</title>
        <authorList>
            <person name="Wingfield B.D."/>
            <person name="Bills G.F."/>
            <person name="Dong Y."/>
            <person name="Huang W."/>
            <person name="Nel W.J."/>
            <person name="Swalarsk-Parry B.S."/>
            <person name="Vaghefi N."/>
            <person name="Wilken P.M."/>
            <person name="An Z."/>
            <person name="de Beer Z.W."/>
            <person name="De Vos L."/>
            <person name="Chen L."/>
            <person name="Duong T.A."/>
            <person name="Gao Y."/>
            <person name="Hammerbacher A."/>
            <person name="Kikkert J.R."/>
            <person name="Li Y."/>
            <person name="Li H."/>
            <person name="Li K."/>
            <person name="Li Q."/>
            <person name="Liu X."/>
            <person name="Ma X."/>
            <person name="Naidoo K."/>
            <person name="Pethybridge S.J."/>
            <person name="Sun J."/>
            <person name="Steenkamp E.T."/>
            <person name="van der Nest M.A."/>
            <person name="van Wyk S."/>
            <person name="Wingfield M.J."/>
            <person name="Xiong C."/>
            <person name="Yue Q."/>
            <person name="Zhang X."/>
        </authorList>
    </citation>
    <scope>NUCLEOTIDE SEQUENCE [LARGE SCALE GENOMIC DNA]</scope>
    <source>
        <strain evidence="3 4">BP 5553</strain>
    </source>
</reference>
<dbReference type="Pfam" id="PF05199">
    <property type="entry name" value="GMC_oxred_C"/>
    <property type="match status" value="1"/>
</dbReference>
<keyword evidence="4" id="KW-1185">Reference proteome</keyword>
<accession>A0A370TX72</accession>
<evidence type="ECO:0000313" key="3">
    <source>
        <dbReference type="EMBL" id="RDL40117.1"/>
    </source>
</evidence>
<dbReference type="InterPro" id="IPR001810">
    <property type="entry name" value="F-box_dom"/>
</dbReference>
<dbReference type="STRING" id="2656787.A0A370TX72"/>
<organism evidence="3 4">
    <name type="scientific">Venustampulla echinocandica</name>
    <dbReference type="NCBI Taxonomy" id="2656787"/>
    <lineage>
        <taxon>Eukaryota</taxon>
        <taxon>Fungi</taxon>
        <taxon>Dikarya</taxon>
        <taxon>Ascomycota</taxon>
        <taxon>Pezizomycotina</taxon>
        <taxon>Leotiomycetes</taxon>
        <taxon>Helotiales</taxon>
        <taxon>Pleuroascaceae</taxon>
        <taxon>Venustampulla</taxon>
    </lineage>
</organism>
<dbReference type="InterPro" id="IPR007867">
    <property type="entry name" value="GMC_OxRtase_C"/>
</dbReference>
<dbReference type="InterPro" id="IPR056021">
    <property type="entry name" value="DUF7600"/>
</dbReference>
<dbReference type="PANTHER" id="PTHR11552:SF80">
    <property type="entry name" value="GMC OXIDOREDUCTASE"/>
    <property type="match status" value="1"/>
</dbReference>
<evidence type="ECO:0000313" key="4">
    <source>
        <dbReference type="Proteomes" id="UP000254866"/>
    </source>
</evidence>
<dbReference type="AlphaFoldDB" id="A0A370TX72"/>
<dbReference type="GO" id="GO:0016614">
    <property type="term" value="F:oxidoreductase activity, acting on CH-OH group of donors"/>
    <property type="evidence" value="ECO:0007669"/>
    <property type="project" value="InterPro"/>
</dbReference>
<comment type="caution">
    <text evidence="3">The sequence shown here is derived from an EMBL/GenBank/DDBJ whole genome shotgun (WGS) entry which is preliminary data.</text>
</comment>
<dbReference type="GO" id="GO:0050660">
    <property type="term" value="F:flavin adenine dinucleotide binding"/>
    <property type="evidence" value="ECO:0007669"/>
    <property type="project" value="InterPro"/>
</dbReference>
<dbReference type="SUPFAM" id="SSF51905">
    <property type="entry name" value="FAD/NAD(P)-binding domain"/>
    <property type="match status" value="1"/>
</dbReference>
<dbReference type="OrthoDB" id="6612291at2759"/>
<comment type="similarity">
    <text evidence="1">Belongs to the GMC oxidoreductase family.</text>
</comment>
<dbReference type="SUPFAM" id="SSF81383">
    <property type="entry name" value="F-box domain"/>
    <property type="match status" value="1"/>
</dbReference>
<dbReference type="Proteomes" id="UP000254866">
    <property type="component" value="Unassembled WGS sequence"/>
</dbReference>
<dbReference type="SUPFAM" id="SSF54373">
    <property type="entry name" value="FAD-linked reductases, C-terminal domain"/>
    <property type="match status" value="1"/>
</dbReference>
<dbReference type="Gene3D" id="3.50.50.60">
    <property type="entry name" value="FAD/NAD(P)-binding domain"/>
    <property type="match status" value="1"/>
</dbReference>
<sequence length="919" mass="102211">MPTYFCPLCGVWMRGILPPRPDATVQRFEWFEELRVVCSANGAANPYLTGVCFGLRGRMEIAAPPNSRAKYNDSGVSMDRYQLYYSNNLFWVFSLHEACWRLFSLQTSGSEEVDSGVVNCLFRLLLSASVDAFGHLSFRQDVGGANNFRRPYNNPMSRCSNTAWSLIFADPHQYLDLIEPGSDTNDIETIETFSAHSKCGGYISLADCFTRLPNELIHEILINLSSWDVTRARLASRAIARASTIGGLRQEFWRSRFSANFEMGFAFSPAVKLRPSLDWHRRYFAEEDMDCDNSDHTSGSILLRARRLQGINVSGAEFNSTSLYRDPFLGLNVRQAVSGNLNGDNCVAMPRPHRRGCRELEVKSIPIPASTRGVPIGISTVVFDNRTYIPGLRVFNVESELATNPSAMGLIIRENESECWLRSVDDPYGVEVAVVSTGIISLRFITGNDVDQMSGWFGEPPTTVTGVGFSRLFAQDGQRICGFMAGFDVLNFIRRKDGMEKGFPIDGPGGERIVRVDVKSGNLNDAFGIHSLTARTGSFMNVSIVTRRLDDMSPQSMAEPIRKAINYPKDTIADTLAKTDVGNHILATSYRLDSIAPLHDIRRMLFPALHDPTLMQPPIGRTWLVPQLIPWEDQTSTGTIDRIQSITAYSHADLTLSLRFKYASRKTHHIGPTPHVQQSTSTEPTFSDNETIIHLETGCSWKGLHEVSGGLLGTFSKNITGGFFHLMWKSTVSKLRDIYFFCAPFALEGFWPGYPTNYPNNFECAFAHMNPKNINGKVTLKSANPQDTPEINLGFFSKGNDDNLQAMFEAAKFARGIFSKIPANTFKEMHPCTQPGCTDEDQKDYLRTQIYSHHATSSAAIGADDDPMAVLDSKFRVRGVDNLRVVDGSAFPRVPGAFPVIPTFMISEKAAEEILAAAT</sequence>
<name>A0A370TX72_9HELO</name>
<protein>
    <recommendedName>
        <fullName evidence="2">F-box domain-containing protein</fullName>
    </recommendedName>
</protein>
<dbReference type="InterPro" id="IPR012132">
    <property type="entry name" value="GMC_OxRdtase"/>
</dbReference>
<evidence type="ECO:0000256" key="1">
    <source>
        <dbReference type="ARBA" id="ARBA00010790"/>
    </source>
</evidence>
<dbReference type="Pfam" id="PF24539">
    <property type="entry name" value="DUF7600"/>
    <property type="match status" value="1"/>
</dbReference>
<dbReference type="RefSeq" id="XP_031872773.1">
    <property type="nucleotide sequence ID" value="XM_032008719.1"/>
</dbReference>
<dbReference type="Gene3D" id="3.30.560.10">
    <property type="entry name" value="Glucose Oxidase, domain 3"/>
    <property type="match status" value="1"/>
</dbReference>
<feature type="domain" description="F-box" evidence="2">
    <location>
        <begin position="206"/>
        <end position="256"/>
    </location>
</feature>
<evidence type="ECO:0000259" key="2">
    <source>
        <dbReference type="PROSITE" id="PS50181"/>
    </source>
</evidence>
<dbReference type="InterPro" id="IPR036188">
    <property type="entry name" value="FAD/NAD-bd_sf"/>
</dbReference>
<dbReference type="InterPro" id="IPR036047">
    <property type="entry name" value="F-box-like_dom_sf"/>
</dbReference>
<dbReference type="PANTHER" id="PTHR11552">
    <property type="entry name" value="GLUCOSE-METHANOL-CHOLINE GMC OXIDOREDUCTASE"/>
    <property type="match status" value="1"/>
</dbReference>
<dbReference type="PROSITE" id="PS50181">
    <property type="entry name" value="FBOX"/>
    <property type="match status" value="1"/>
</dbReference>
<proteinExistence type="inferred from homology"/>
<gene>
    <name evidence="3" type="ORF">BP5553_00096</name>
</gene>
<dbReference type="GeneID" id="43592945"/>